<sequence>MAGTLGARQISAVLRIYMPKIDTIEKSDNFHEWKKIDEPGKFTKMCNPSSSNPAHYSNTTSQKKLRPEDSCLFEEGYISADRDSGFGSFCRTSGAKKRASSGPMCWTEDHFGAYPLPELHANAKSSFARSIHNVLPELSPSGSFSSEKLGFCQPYSNVHSYETPVFSTIGSGRSKPNLHMDSNVEVRPQDSFPVSGSHRDAEFLCVSVEESVSKNGGSRSEILPTDCIQFELQKDIGIGSNELSSENGQSLEASGSKDNYSDCNEAKGLTPKLEGRKATETEDSGRKERKLESKGQDNTSANPSCQVMMLESYVLQLLCVQKVLNEASVQGTAKKV</sequence>
<evidence type="ECO:0000313" key="2">
    <source>
        <dbReference type="EMBL" id="KAF5954562.1"/>
    </source>
</evidence>
<dbReference type="PANTHER" id="PTHR37722:SF2">
    <property type="entry name" value="OS01G0167700 PROTEIN"/>
    <property type="match status" value="1"/>
</dbReference>
<accession>A0A7J7HNX2</accession>
<organism evidence="2 3">
    <name type="scientific">Camellia sinensis</name>
    <name type="common">Tea plant</name>
    <name type="synonym">Thea sinensis</name>
    <dbReference type="NCBI Taxonomy" id="4442"/>
    <lineage>
        <taxon>Eukaryota</taxon>
        <taxon>Viridiplantae</taxon>
        <taxon>Streptophyta</taxon>
        <taxon>Embryophyta</taxon>
        <taxon>Tracheophyta</taxon>
        <taxon>Spermatophyta</taxon>
        <taxon>Magnoliopsida</taxon>
        <taxon>eudicotyledons</taxon>
        <taxon>Gunneridae</taxon>
        <taxon>Pentapetalae</taxon>
        <taxon>asterids</taxon>
        <taxon>Ericales</taxon>
        <taxon>Theaceae</taxon>
        <taxon>Camellia</taxon>
    </lineage>
</organism>
<protein>
    <submittedName>
        <fullName evidence="2">Uncharacterized protein</fullName>
    </submittedName>
</protein>
<dbReference type="PANTHER" id="PTHR37722">
    <property type="entry name" value="OS01G0167700 PROTEIN"/>
    <property type="match status" value="1"/>
</dbReference>
<reference evidence="3" key="1">
    <citation type="journal article" date="2020" name="Nat. Commun.">
        <title>Genome assembly of wild tea tree DASZ reveals pedigree and selection history of tea varieties.</title>
        <authorList>
            <person name="Zhang W."/>
            <person name="Zhang Y."/>
            <person name="Qiu H."/>
            <person name="Guo Y."/>
            <person name="Wan H."/>
            <person name="Zhang X."/>
            <person name="Scossa F."/>
            <person name="Alseekh S."/>
            <person name="Zhang Q."/>
            <person name="Wang P."/>
            <person name="Xu L."/>
            <person name="Schmidt M.H."/>
            <person name="Jia X."/>
            <person name="Li D."/>
            <person name="Zhu A."/>
            <person name="Guo F."/>
            <person name="Chen W."/>
            <person name="Ni D."/>
            <person name="Usadel B."/>
            <person name="Fernie A.R."/>
            <person name="Wen W."/>
        </authorList>
    </citation>
    <scope>NUCLEOTIDE SEQUENCE [LARGE SCALE GENOMIC DNA]</scope>
    <source>
        <strain evidence="3">cv. G240</strain>
    </source>
</reference>
<evidence type="ECO:0000313" key="3">
    <source>
        <dbReference type="Proteomes" id="UP000593564"/>
    </source>
</evidence>
<name>A0A7J7HNX2_CAMSI</name>
<feature type="compositionally biased region" description="Basic and acidic residues" evidence="1">
    <location>
        <begin position="273"/>
        <end position="295"/>
    </location>
</feature>
<comment type="caution">
    <text evidence="2">The sequence shown here is derived from an EMBL/GenBank/DDBJ whole genome shotgun (WGS) entry which is preliminary data.</text>
</comment>
<keyword evidence="3" id="KW-1185">Reference proteome</keyword>
<feature type="compositionally biased region" description="Polar residues" evidence="1">
    <location>
        <begin position="241"/>
        <end position="262"/>
    </location>
</feature>
<dbReference type="EMBL" id="JACBKZ010000003">
    <property type="protein sequence ID" value="KAF5954562.1"/>
    <property type="molecule type" value="Genomic_DNA"/>
</dbReference>
<gene>
    <name evidence="2" type="ORF">HYC85_007418</name>
</gene>
<proteinExistence type="predicted"/>
<evidence type="ECO:0000256" key="1">
    <source>
        <dbReference type="SAM" id="MobiDB-lite"/>
    </source>
</evidence>
<dbReference type="Proteomes" id="UP000593564">
    <property type="component" value="Unassembled WGS sequence"/>
</dbReference>
<dbReference type="AlphaFoldDB" id="A0A7J7HNX2"/>
<reference evidence="2 3" key="2">
    <citation type="submission" date="2020-07" db="EMBL/GenBank/DDBJ databases">
        <title>Genome assembly of wild tea tree DASZ reveals pedigree and selection history of tea varieties.</title>
        <authorList>
            <person name="Zhang W."/>
        </authorList>
    </citation>
    <scope>NUCLEOTIDE SEQUENCE [LARGE SCALE GENOMIC DNA]</scope>
    <source>
        <strain evidence="3">cv. G240</strain>
        <tissue evidence="2">Leaf</tissue>
    </source>
</reference>
<feature type="region of interest" description="Disordered" evidence="1">
    <location>
        <begin position="241"/>
        <end position="303"/>
    </location>
</feature>